<reference evidence="1 2" key="1">
    <citation type="submission" date="2017-02" db="EMBL/GenBank/DDBJ databases">
        <title>Complete genome sequences of Mycobacterium kansasii strains isolated from rhesus macaques.</title>
        <authorList>
            <person name="Panda A."/>
            <person name="Nagaraj S."/>
            <person name="Zhao X."/>
            <person name="Tettelin H."/>
            <person name="Detolla L.J."/>
        </authorList>
    </citation>
    <scope>NUCLEOTIDE SEQUENCE [LARGE SCALE GENOMIC DNA]</scope>
    <source>
        <strain evidence="1 2">11-3813</strain>
    </source>
</reference>
<protein>
    <recommendedName>
        <fullName evidence="3">PIN domain-containing protein</fullName>
    </recommendedName>
</protein>
<dbReference type="AlphaFoldDB" id="A0A1V3WLH1"/>
<gene>
    <name evidence="1" type="ORF">BZL30_7569</name>
</gene>
<sequence>MGTDPAAQWVMDTSTFTHFCRAGHSGVLERLAPQGIVLVPREVEVEIDKARNLHPGVPSVDSAAWAERIFMNDDEQWTALHVKVVLGAALVSTWASAPSSPVPNIVDWLQFSMNARQWNKRNCATYRSSIRCGWSRKLTPRSSTETKTRLSL</sequence>
<proteinExistence type="predicted"/>
<organism evidence="1 2">
    <name type="scientific">Mycobacterium kansasii</name>
    <dbReference type="NCBI Taxonomy" id="1768"/>
    <lineage>
        <taxon>Bacteria</taxon>
        <taxon>Bacillati</taxon>
        <taxon>Actinomycetota</taxon>
        <taxon>Actinomycetes</taxon>
        <taxon>Mycobacteriales</taxon>
        <taxon>Mycobacteriaceae</taxon>
        <taxon>Mycobacterium</taxon>
    </lineage>
</organism>
<dbReference type="EMBL" id="MVBM01000008">
    <property type="protein sequence ID" value="OOK67692.1"/>
    <property type="molecule type" value="Genomic_DNA"/>
</dbReference>
<evidence type="ECO:0000313" key="2">
    <source>
        <dbReference type="Proteomes" id="UP000189229"/>
    </source>
</evidence>
<accession>A0A1V3WLH1</accession>
<comment type="caution">
    <text evidence="1">The sequence shown here is derived from an EMBL/GenBank/DDBJ whole genome shotgun (WGS) entry which is preliminary data.</text>
</comment>
<evidence type="ECO:0000313" key="1">
    <source>
        <dbReference type="EMBL" id="OOK67692.1"/>
    </source>
</evidence>
<dbReference type="Proteomes" id="UP000189229">
    <property type="component" value="Unassembled WGS sequence"/>
</dbReference>
<evidence type="ECO:0008006" key="3">
    <source>
        <dbReference type="Google" id="ProtNLM"/>
    </source>
</evidence>
<name>A0A1V3WLH1_MYCKA</name>